<dbReference type="InterPro" id="IPR002818">
    <property type="entry name" value="DJ-1/PfpI"/>
</dbReference>
<dbReference type="EMBL" id="JAPMXC010000004">
    <property type="protein sequence ID" value="MCY0388449.1"/>
    <property type="molecule type" value="Genomic_DNA"/>
</dbReference>
<dbReference type="PANTHER" id="PTHR43130">
    <property type="entry name" value="ARAC-FAMILY TRANSCRIPTIONAL REGULATOR"/>
    <property type="match status" value="1"/>
</dbReference>
<dbReference type="Pfam" id="PF01965">
    <property type="entry name" value="DJ-1_PfpI"/>
    <property type="match status" value="1"/>
</dbReference>
<proteinExistence type="predicted"/>
<dbReference type="InterPro" id="IPR052158">
    <property type="entry name" value="INH-QAR"/>
</dbReference>
<organism evidence="2 3">
    <name type="scientific">Robbsia betulipollinis</name>
    <dbReference type="NCBI Taxonomy" id="2981849"/>
    <lineage>
        <taxon>Bacteria</taxon>
        <taxon>Pseudomonadati</taxon>
        <taxon>Pseudomonadota</taxon>
        <taxon>Betaproteobacteria</taxon>
        <taxon>Burkholderiales</taxon>
        <taxon>Burkholderiaceae</taxon>
        <taxon>Robbsia</taxon>
    </lineage>
</organism>
<reference evidence="2" key="1">
    <citation type="submission" date="2022-11" db="EMBL/GenBank/DDBJ databases">
        <title>Robbsia betulipollinis sp. nov., isolated from pollen of birch (Betula pendula).</title>
        <authorList>
            <person name="Shi H."/>
            <person name="Ambika Manirajan B."/>
            <person name="Ratering S."/>
            <person name="Geissler-Plaum R."/>
            <person name="Schnell S."/>
        </authorList>
    </citation>
    <scope>NUCLEOTIDE SEQUENCE</scope>
    <source>
        <strain evidence="2">Bb-Pol-6</strain>
    </source>
</reference>
<feature type="domain" description="DJ-1/PfpI" evidence="1">
    <location>
        <begin position="56"/>
        <end position="160"/>
    </location>
</feature>
<dbReference type="RefSeq" id="WP_267848347.1">
    <property type="nucleotide sequence ID" value="NZ_JAPMXC010000004.1"/>
</dbReference>
<dbReference type="PANTHER" id="PTHR43130:SF3">
    <property type="entry name" value="HTH-TYPE TRANSCRIPTIONAL REGULATOR RV1931C"/>
    <property type="match status" value="1"/>
</dbReference>
<keyword evidence="3" id="KW-1185">Reference proteome</keyword>
<dbReference type="SUPFAM" id="SSF52317">
    <property type="entry name" value="Class I glutamine amidotransferase-like"/>
    <property type="match status" value="1"/>
</dbReference>
<comment type="caution">
    <text evidence="2">The sequence shown here is derived from an EMBL/GenBank/DDBJ whole genome shotgun (WGS) entry which is preliminary data.</text>
</comment>
<dbReference type="Gene3D" id="3.40.50.880">
    <property type="match status" value="1"/>
</dbReference>
<dbReference type="Proteomes" id="UP001082899">
    <property type="component" value="Unassembled WGS sequence"/>
</dbReference>
<accession>A0ABT3ZPG7</accession>
<gene>
    <name evidence="2" type="ORF">OVY01_14685</name>
</gene>
<protein>
    <submittedName>
        <fullName evidence="2">DJ-1/PfpI family protein</fullName>
    </submittedName>
</protein>
<evidence type="ECO:0000313" key="3">
    <source>
        <dbReference type="Proteomes" id="UP001082899"/>
    </source>
</evidence>
<sequence>MLDYAGPAEAMRMAADGSAPFELHHCGPLPSVATSLGTRIDGIDPLPLTLPPNTLVVVVGSTDSPEPGTSAPYDAVARWLRTTPADDTRIASICSGGILLARAGFLAGRCCTTHFGLVAELERVAPSARVQSDFLFVDDGSILTSAGITAGIDLALYLIEHYAGVELATDIARRQVVRSSIGAARGMTHNFRRCLCIATIHIPRYTAHRMPFPTIQCAIGVWPSLRMPPM</sequence>
<evidence type="ECO:0000313" key="2">
    <source>
        <dbReference type="EMBL" id="MCY0388449.1"/>
    </source>
</evidence>
<dbReference type="InterPro" id="IPR029062">
    <property type="entry name" value="Class_I_gatase-like"/>
</dbReference>
<evidence type="ECO:0000259" key="1">
    <source>
        <dbReference type="Pfam" id="PF01965"/>
    </source>
</evidence>
<name>A0ABT3ZPG7_9BURK</name>